<evidence type="ECO:0000313" key="3">
    <source>
        <dbReference type="Proteomes" id="UP000502136"/>
    </source>
</evidence>
<keyword evidence="3" id="KW-1185">Reference proteome</keyword>
<feature type="compositionally biased region" description="Basic and acidic residues" evidence="1">
    <location>
        <begin position="9"/>
        <end position="34"/>
    </location>
</feature>
<evidence type="ECO:0000313" key="2">
    <source>
        <dbReference type="EMBL" id="QJC52795.1"/>
    </source>
</evidence>
<dbReference type="NCBIfam" id="TIGR01558">
    <property type="entry name" value="sm_term_P27"/>
    <property type="match status" value="1"/>
</dbReference>
<dbReference type="Proteomes" id="UP000502136">
    <property type="component" value="Chromosome"/>
</dbReference>
<accession>A0A6H2GZG6</accession>
<feature type="region of interest" description="Disordered" evidence="1">
    <location>
        <begin position="1"/>
        <end position="41"/>
    </location>
</feature>
<name>A0A6H2GZG6_9BACL</name>
<feature type="region of interest" description="Disordered" evidence="1">
    <location>
        <begin position="147"/>
        <end position="178"/>
    </location>
</feature>
<dbReference type="RefSeq" id="WP_168908347.1">
    <property type="nucleotide sequence ID" value="NZ_CP051428.1"/>
</dbReference>
<sequence>MGARGPRPKPTELKVLEGTFRNDRSPANEPKPRAPNELPKAPPYFDAMAKREWNRIGPELMKLGLLTVADMALFEAYCLSYSRHATATKSLKKAGSMFHEYTNKAGATNFVQRPEIAVIQKEAAVIKMISAEFGLSPAARARMEAPTILPTGGAPPAGNSDSFSGYLHGPRKRDLPSP</sequence>
<gene>
    <name evidence="2" type="ORF">HGI30_15285</name>
</gene>
<dbReference type="KEGG" id="palr:HGI30_15285"/>
<dbReference type="EMBL" id="CP051428">
    <property type="protein sequence ID" value="QJC52795.1"/>
    <property type="molecule type" value="Genomic_DNA"/>
</dbReference>
<organism evidence="2 3">
    <name type="scientific">Paenibacillus albicereus</name>
    <dbReference type="NCBI Taxonomy" id="2726185"/>
    <lineage>
        <taxon>Bacteria</taxon>
        <taxon>Bacillati</taxon>
        <taxon>Bacillota</taxon>
        <taxon>Bacilli</taxon>
        <taxon>Bacillales</taxon>
        <taxon>Paenibacillaceae</taxon>
        <taxon>Paenibacillus</taxon>
    </lineage>
</organism>
<reference evidence="2 3" key="1">
    <citation type="submission" date="2020-04" db="EMBL/GenBank/DDBJ databases">
        <title>Novel Paenibacillus strain UniB2 isolated from commercial digestive syrup.</title>
        <authorList>
            <person name="Thorat V."/>
            <person name="Kirdat K."/>
            <person name="Tiwarekar B."/>
            <person name="Yadav A."/>
        </authorList>
    </citation>
    <scope>NUCLEOTIDE SEQUENCE [LARGE SCALE GENOMIC DNA]</scope>
    <source>
        <strain evidence="2 3">UniB2</strain>
    </source>
</reference>
<evidence type="ECO:0000256" key="1">
    <source>
        <dbReference type="SAM" id="MobiDB-lite"/>
    </source>
</evidence>
<dbReference type="AlphaFoldDB" id="A0A6H2GZG6"/>
<dbReference type="InterPro" id="IPR006448">
    <property type="entry name" value="Phage_term_ssu_P27"/>
</dbReference>
<protein>
    <submittedName>
        <fullName evidence="2">Phage terminase small subunit P27 family</fullName>
    </submittedName>
</protein>
<dbReference type="Pfam" id="PF05119">
    <property type="entry name" value="Terminase_4"/>
    <property type="match status" value="1"/>
</dbReference>
<proteinExistence type="predicted"/>